<dbReference type="PRINTS" id="PR00313">
    <property type="entry name" value="CABNDNGRPT"/>
</dbReference>
<dbReference type="Gene3D" id="2.130.10.10">
    <property type="entry name" value="YVTN repeat-like/Quinoprotein amine dehydrogenase"/>
    <property type="match status" value="1"/>
</dbReference>
<reference evidence="4" key="1">
    <citation type="journal article" date="2015" name="Nature">
        <title>Complex archaea that bridge the gap between prokaryotes and eukaryotes.</title>
        <authorList>
            <person name="Spang A."/>
            <person name="Saw J.H."/>
            <person name="Jorgensen S.L."/>
            <person name="Zaremba-Niedzwiedzka K."/>
            <person name="Martijn J."/>
            <person name="Lind A.E."/>
            <person name="van Eijk R."/>
            <person name="Schleper C."/>
            <person name="Guy L."/>
            <person name="Ettema T.J."/>
        </authorList>
    </citation>
    <scope>NUCLEOTIDE SEQUENCE</scope>
</reference>
<dbReference type="InterPro" id="IPR015943">
    <property type="entry name" value="WD40/YVTN_repeat-like_dom_sf"/>
</dbReference>
<feature type="compositionally biased region" description="Polar residues" evidence="3">
    <location>
        <begin position="695"/>
        <end position="712"/>
    </location>
</feature>
<feature type="region of interest" description="Disordered" evidence="3">
    <location>
        <begin position="532"/>
        <end position="553"/>
    </location>
</feature>
<dbReference type="InterPro" id="IPR018511">
    <property type="entry name" value="Hemolysin-typ_Ca-bd_CS"/>
</dbReference>
<evidence type="ECO:0008006" key="5">
    <source>
        <dbReference type="Google" id="ProtNLM"/>
    </source>
</evidence>
<organism evidence="4">
    <name type="scientific">marine sediment metagenome</name>
    <dbReference type="NCBI Taxonomy" id="412755"/>
    <lineage>
        <taxon>unclassified sequences</taxon>
        <taxon>metagenomes</taxon>
        <taxon>ecological metagenomes</taxon>
    </lineage>
</organism>
<evidence type="ECO:0000256" key="3">
    <source>
        <dbReference type="SAM" id="MobiDB-lite"/>
    </source>
</evidence>
<dbReference type="InterPro" id="IPR011049">
    <property type="entry name" value="Serralysin-like_metalloprot_C"/>
</dbReference>
<protein>
    <recommendedName>
        <fullName evidence="5">Haemolysin-type calcium binding-related domain-containing protein</fullName>
    </recommendedName>
</protein>
<gene>
    <name evidence="4" type="ORF">LCGC14_0488960</name>
</gene>
<dbReference type="SUPFAM" id="SSF51120">
    <property type="entry name" value="beta-Roll"/>
    <property type="match status" value="3"/>
</dbReference>
<dbReference type="GO" id="GO:0005576">
    <property type="term" value="C:extracellular region"/>
    <property type="evidence" value="ECO:0007669"/>
    <property type="project" value="UniProtKB-SubCell"/>
</dbReference>
<evidence type="ECO:0000256" key="1">
    <source>
        <dbReference type="ARBA" id="ARBA00004613"/>
    </source>
</evidence>
<name>A0A0F9SQC4_9ZZZZ</name>
<dbReference type="Gene3D" id="2.150.10.10">
    <property type="entry name" value="Serralysin-like metalloprotease, C-terminal"/>
    <property type="match status" value="5"/>
</dbReference>
<dbReference type="Pfam" id="PF00353">
    <property type="entry name" value="HemolysinCabind"/>
    <property type="match status" value="6"/>
</dbReference>
<keyword evidence="2" id="KW-0964">Secreted</keyword>
<dbReference type="EMBL" id="LAZR01000546">
    <property type="protein sequence ID" value="KKN64687.1"/>
    <property type="molecule type" value="Genomic_DNA"/>
</dbReference>
<dbReference type="SUPFAM" id="SSF101908">
    <property type="entry name" value="Putative isomerase YbhE"/>
    <property type="match status" value="1"/>
</dbReference>
<sequence>MELDHLTTLPSRADLALTGVTDMAVVQSSGGSVLYTTSRFGGGDLLAYRIDDAGGLRFLDSRPIGGGTQAGVTSKIEVVEGALLLTGAENAALTRVSLTNDGRFGEASAVTGGDMPAQLLGTEMLDANGQSYLYGLVRGADSIGAWRLNDDGTLSRISSESGTGSEAGLTGLSVGYASGTPYLLAASAQDNALVSYEIDQNGVPQEVSRIAAEQGVGIGVPIATTFVEAGGQGFAVLAAAGSSSLSVAKLAPDGTLTLTDHVLDTRATRFDGVHVIETVAHNGRAYLAAAGGDDGVSVFELLDDGRLLHLVSIEDTEDSTLDAVSAINFSLMGDVLHLAVASGAEAGLSVFTVDISTRVDAVIGTGQGDTISGGSGDDLLSGGAGGDQISGREGDDILRDGGGADALAGGAGRDRFVLSSDGTIDTIVDFDIKQDSIDLSGWPFLRHASQLSVVSTSDGAVLSFGDEQLVIKTSNGQSLSISDIQSLDVVGQSRFMPNWILPEEPETSTAPAAPIPLVLVGTPQSDTLVGEGANDHISGRGSEDRLSGGGGNDTLLGEGGADMIYGNAGSDLIDGGADADQIWGGIGWDTIRGGDGNDTLTGGDGYDALGGGDGNDTLIGNNGADKIYGDSGDDHLIGGLNADSLWGGAGKDRLEGSAGADHLFGGGGNDQIFGNAGADVLQGGSGNDRLAGGINNDTVNGGSGNDTLSGDNGSDLVIGGDGDDLLKGNAGRDTLDGGAGDDILSGGIGADAFIYGSGQDTILSFQPGIDTLALDSTLWGGGSVTLTLLQSYARQSDDGDITLDFGSGRTLDLLGVADLSDLKGDFESF</sequence>
<dbReference type="PANTHER" id="PTHR38340:SF1">
    <property type="entry name" value="S-LAYER PROTEIN"/>
    <property type="match status" value="1"/>
</dbReference>
<proteinExistence type="predicted"/>
<feature type="region of interest" description="Disordered" evidence="3">
    <location>
        <begin position="689"/>
        <end position="714"/>
    </location>
</feature>
<evidence type="ECO:0000256" key="2">
    <source>
        <dbReference type="ARBA" id="ARBA00022525"/>
    </source>
</evidence>
<dbReference type="InterPro" id="IPR001343">
    <property type="entry name" value="Hemolysn_Ca-bd"/>
</dbReference>
<feature type="compositionally biased region" description="Basic and acidic residues" evidence="3">
    <location>
        <begin position="533"/>
        <end position="546"/>
    </location>
</feature>
<dbReference type="PANTHER" id="PTHR38340">
    <property type="entry name" value="S-LAYER PROTEIN"/>
    <property type="match status" value="1"/>
</dbReference>
<dbReference type="AlphaFoldDB" id="A0A0F9SQC4"/>
<dbReference type="InterPro" id="IPR050557">
    <property type="entry name" value="RTX_toxin/Mannuronan_C5-epim"/>
</dbReference>
<accession>A0A0F9SQC4</accession>
<evidence type="ECO:0000313" key="4">
    <source>
        <dbReference type="EMBL" id="KKN64687.1"/>
    </source>
</evidence>
<comment type="caution">
    <text evidence="4">The sequence shown here is derived from an EMBL/GenBank/DDBJ whole genome shotgun (WGS) entry which is preliminary data.</text>
</comment>
<comment type="subcellular location">
    <subcellularLocation>
        <location evidence="1">Secreted</location>
    </subcellularLocation>
</comment>
<dbReference type="GO" id="GO:0005509">
    <property type="term" value="F:calcium ion binding"/>
    <property type="evidence" value="ECO:0007669"/>
    <property type="project" value="InterPro"/>
</dbReference>
<dbReference type="SUPFAM" id="SSF50956">
    <property type="entry name" value="Thermostable phytase (3-phytase)"/>
    <property type="match status" value="1"/>
</dbReference>
<dbReference type="PROSITE" id="PS00330">
    <property type="entry name" value="HEMOLYSIN_CALCIUM"/>
    <property type="match status" value="5"/>
</dbReference>